<comment type="function">
    <text evidence="7">Chaperone involved in the correct folding and assembly of outer membrane proteins. Recognizes specific patterns of aromatic residues and the orientation of their side chains, which are found more frequently in integral outer membrane proteins. May act in both early periplasmic and late outer membrane-associated steps of protein maturation.</text>
</comment>
<feature type="domain" description="PpiC" evidence="8">
    <location>
        <begin position="285"/>
        <end position="384"/>
    </location>
</feature>
<proteinExistence type="inferred from homology"/>
<dbReference type="InterPro" id="IPR050280">
    <property type="entry name" value="OMP_Chaperone_SurA"/>
</dbReference>
<dbReference type="GO" id="GO:0003755">
    <property type="term" value="F:peptidyl-prolyl cis-trans isomerase activity"/>
    <property type="evidence" value="ECO:0007669"/>
    <property type="project" value="UniProtKB-UniRule"/>
</dbReference>
<keyword evidence="5 7" id="KW-0143">Chaperone</keyword>
<accession>A0A839EWT0</accession>
<dbReference type="Pfam" id="PF00639">
    <property type="entry name" value="Rotamase"/>
    <property type="match status" value="2"/>
</dbReference>
<dbReference type="GO" id="GO:0050821">
    <property type="term" value="P:protein stabilization"/>
    <property type="evidence" value="ECO:0007669"/>
    <property type="project" value="InterPro"/>
</dbReference>
<dbReference type="InterPro" id="IPR023058">
    <property type="entry name" value="PPIase_PpiC_CS"/>
</dbReference>
<dbReference type="AlphaFoldDB" id="A0A839EWT0"/>
<keyword evidence="4 7" id="KW-0697">Rotamase</keyword>
<dbReference type="InterPro" id="IPR023034">
    <property type="entry name" value="PPIase_SurA"/>
</dbReference>
<evidence type="ECO:0000256" key="1">
    <source>
        <dbReference type="ARBA" id="ARBA00022729"/>
    </source>
</evidence>
<evidence type="ECO:0000256" key="6">
    <source>
        <dbReference type="ARBA" id="ARBA00023235"/>
    </source>
</evidence>
<comment type="catalytic activity">
    <reaction evidence="7">
        <text>[protein]-peptidylproline (omega=180) = [protein]-peptidylproline (omega=0)</text>
        <dbReference type="Rhea" id="RHEA:16237"/>
        <dbReference type="Rhea" id="RHEA-COMP:10747"/>
        <dbReference type="Rhea" id="RHEA-COMP:10748"/>
        <dbReference type="ChEBI" id="CHEBI:83833"/>
        <dbReference type="ChEBI" id="CHEBI:83834"/>
        <dbReference type="EC" id="5.2.1.8"/>
    </reaction>
</comment>
<protein>
    <recommendedName>
        <fullName evidence="7">Chaperone SurA</fullName>
    </recommendedName>
    <alternativeName>
        <fullName evidence="7">Peptidyl-prolyl cis-trans isomerase SurA</fullName>
        <shortName evidence="7">PPIase SurA</shortName>
        <ecNumber evidence="7">5.2.1.8</ecNumber>
    </alternativeName>
    <alternativeName>
        <fullName evidence="7">Rotamase SurA</fullName>
    </alternativeName>
</protein>
<evidence type="ECO:0000313" key="9">
    <source>
        <dbReference type="EMBL" id="MBA8888235.1"/>
    </source>
</evidence>
<dbReference type="GO" id="GO:0006457">
    <property type="term" value="P:protein folding"/>
    <property type="evidence" value="ECO:0007669"/>
    <property type="project" value="UniProtKB-UniRule"/>
</dbReference>
<evidence type="ECO:0000259" key="8">
    <source>
        <dbReference type="PROSITE" id="PS50198"/>
    </source>
</evidence>
<dbReference type="GO" id="GO:0042277">
    <property type="term" value="F:peptide binding"/>
    <property type="evidence" value="ECO:0007669"/>
    <property type="project" value="InterPro"/>
</dbReference>
<dbReference type="InterPro" id="IPR027304">
    <property type="entry name" value="Trigger_fact/SurA_dom_sf"/>
</dbReference>
<keyword evidence="10" id="KW-1185">Reference proteome</keyword>
<keyword evidence="2 7" id="KW-0677">Repeat</keyword>
<feature type="chain" id="PRO_5033187921" description="Chaperone SurA" evidence="7">
    <location>
        <begin position="25"/>
        <end position="441"/>
    </location>
</feature>
<dbReference type="Pfam" id="PF09312">
    <property type="entry name" value="SurA_N"/>
    <property type="match status" value="1"/>
</dbReference>
<dbReference type="Proteomes" id="UP000550401">
    <property type="component" value="Unassembled WGS sequence"/>
</dbReference>
<evidence type="ECO:0000313" key="10">
    <source>
        <dbReference type="Proteomes" id="UP000550401"/>
    </source>
</evidence>
<dbReference type="Gene3D" id="3.10.50.40">
    <property type="match status" value="2"/>
</dbReference>
<keyword evidence="6 7" id="KW-0413">Isomerase</keyword>
<dbReference type="PROSITE" id="PS50198">
    <property type="entry name" value="PPIC_PPIASE_2"/>
    <property type="match status" value="2"/>
</dbReference>
<organism evidence="9 10">
    <name type="scientific">Dokdonella fugitiva</name>
    <dbReference type="NCBI Taxonomy" id="328517"/>
    <lineage>
        <taxon>Bacteria</taxon>
        <taxon>Pseudomonadati</taxon>
        <taxon>Pseudomonadota</taxon>
        <taxon>Gammaproteobacteria</taxon>
        <taxon>Lysobacterales</taxon>
        <taxon>Rhodanobacteraceae</taxon>
        <taxon>Dokdonella</taxon>
    </lineage>
</organism>
<comment type="domain">
    <text evidence="7">The PPIase activity resides only in the second parvulin domain. The N-terminal region and the C-terminal tail are necessary and sufficient for the chaperone activity of SurA. The PPIase activity is dispensable for SurA to function as a chaperone. The N-terminal region and the C-terminal tail are also required for porin recognition.</text>
</comment>
<dbReference type="PANTHER" id="PTHR47637:SF1">
    <property type="entry name" value="CHAPERONE SURA"/>
    <property type="match status" value="1"/>
</dbReference>
<dbReference type="RefSeq" id="WP_182531286.1">
    <property type="nucleotide sequence ID" value="NZ_JACGXL010000003.1"/>
</dbReference>
<dbReference type="SUPFAM" id="SSF54534">
    <property type="entry name" value="FKBP-like"/>
    <property type="match status" value="2"/>
</dbReference>
<comment type="subcellular location">
    <subcellularLocation>
        <location evidence="7">Periplasm</location>
    </subcellularLocation>
    <text evidence="7">Is capable of associating with the outer membrane.</text>
</comment>
<dbReference type="Gene3D" id="1.10.4030.10">
    <property type="entry name" value="Porin chaperone SurA, peptide-binding domain"/>
    <property type="match status" value="1"/>
</dbReference>
<feature type="domain" description="PpiC" evidence="8">
    <location>
        <begin position="175"/>
        <end position="276"/>
    </location>
</feature>
<dbReference type="PROSITE" id="PS01096">
    <property type="entry name" value="PPIC_PPIASE_1"/>
    <property type="match status" value="1"/>
</dbReference>
<dbReference type="GO" id="GO:0051082">
    <property type="term" value="F:unfolded protein binding"/>
    <property type="evidence" value="ECO:0007669"/>
    <property type="project" value="UniProtKB-UniRule"/>
</dbReference>
<dbReference type="SUPFAM" id="SSF109998">
    <property type="entry name" value="Triger factor/SurA peptide-binding domain-like"/>
    <property type="match status" value="1"/>
</dbReference>
<dbReference type="EC" id="5.2.1.8" evidence="7"/>
<comment type="caution">
    <text evidence="9">The sequence shown here is derived from an EMBL/GenBank/DDBJ whole genome shotgun (WGS) entry which is preliminary data.</text>
</comment>
<dbReference type="InterPro" id="IPR046357">
    <property type="entry name" value="PPIase_dom_sf"/>
</dbReference>
<dbReference type="GO" id="GO:0043165">
    <property type="term" value="P:Gram-negative-bacterium-type cell outer membrane assembly"/>
    <property type="evidence" value="ECO:0007669"/>
    <property type="project" value="InterPro"/>
</dbReference>
<evidence type="ECO:0000256" key="2">
    <source>
        <dbReference type="ARBA" id="ARBA00022737"/>
    </source>
</evidence>
<evidence type="ECO:0000256" key="4">
    <source>
        <dbReference type="ARBA" id="ARBA00023110"/>
    </source>
</evidence>
<dbReference type="InterPro" id="IPR000297">
    <property type="entry name" value="PPIase_PpiC"/>
</dbReference>
<dbReference type="InterPro" id="IPR015391">
    <property type="entry name" value="SurA_N"/>
</dbReference>
<evidence type="ECO:0000256" key="5">
    <source>
        <dbReference type="ARBA" id="ARBA00023186"/>
    </source>
</evidence>
<evidence type="ECO:0000256" key="7">
    <source>
        <dbReference type="HAMAP-Rule" id="MF_01183"/>
    </source>
</evidence>
<evidence type="ECO:0000256" key="3">
    <source>
        <dbReference type="ARBA" id="ARBA00022764"/>
    </source>
</evidence>
<feature type="signal peptide" evidence="7">
    <location>
        <begin position="1"/>
        <end position="24"/>
    </location>
</feature>
<dbReference type="PANTHER" id="PTHR47637">
    <property type="entry name" value="CHAPERONE SURA"/>
    <property type="match status" value="1"/>
</dbReference>
<dbReference type="HAMAP" id="MF_01183">
    <property type="entry name" value="Chaperone_SurA"/>
    <property type="match status" value="1"/>
</dbReference>
<sequence precursor="true">MNRTLTGLALAFALLTPVATPAFAQAVPSQPIDRIVAVVDEDVVLQSELDRQVAAVTQQFAKNPQQLPPHDVLERQLLDRLIMQKLQVARADSTGVKVADAQIDQALGTIAQQNHMDVSQLRGAIERQGMSYDGFRDNVREQLIVQQLRQRVAQSRVQVSDAEVDSLIKNGNLHPGQMHVGYIMINVPDGATPEQVDEARAKADDVKKQIDGGMDFAAAAIRYSNAENALQGGDLGWRSANELPPAMVDAADKMQEGEVSTPIRGANGFHIIKLIGKRDTATHMVTEYEASHILVKTSELVTNEQAEKKINEIRSRVVGGEDFAKVAKASSNDEQTAGLGGDLGWFAGDAYGTSIANAVKDMKPGDISQPFQTNAGWHILKLVDVRQTDKAGEMQRDEAKNMLFGRKAEDEYASFLRQLRSEAFIEIRLPGGDAATGTTGG</sequence>
<reference evidence="9 10" key="1">
    <citation type="submission" date="2020-07" db="EMBL/GenBank/DDBJ databases">
        <title>Genomic Encyclopedia of Type Strains, Phase IV (KMG-V): Genome sequencing to study the core and pangenomes of soil and plant-associated prokaryotes.</title>
        <authorList>
            <person name="Whitman W."/>
        </authorList>
    </citation>
    <scope>NUCLEOTIDE SEQUENCE [LARGE SCALE GENOMIC DNA]</scope>
    <source>
        <strain evidence="9 10">RH2WT43</strain>
    </source>
</reference>
<keyword evidence="1 7" id="KW-0732">Signal</keyword>
<dbReference type="EMBL" id="JACGXL010000003">
    <property type="protein sequence ID" value="MBA8888235.1"/>
    <property type="molecule type" value="Genomic_DNA"/>
</dbReference>
<name>A0A839EWT0_9GAMM</name>
<gene>
    <name evidence="7" type="primary">surA</name>
    <name evidence="9" type="ORF">FHW12_002459</name>
</gene>
<keyword evidence="3 7" id="KW-0574">Periplasm</keyword>
<dbReference type="GO" id="GO:0030288">
    <property type="term" value="C:outer membrane-bounded periplasmic space"/>
    <property type="evidence" value="ECO:0007669"/>
    <property type="project" value="InterPro"/>
</dbReference>